<dbReference type="EC" id="7.6.2.2" evidence="3"/>
<evidence type="ECO:0000256" key="3">
    <source>
        <dbReference type="ARBA" id="ARBA00012191"/>
    </source>
</evidence>
<dbReference type="Gene3D" id="3.40.50.300">
    <property type="entry name" value="P-loop containing nucleotide triphosphate hydrolases"/>
    <property type="match status" value="2"/>
</dbReference>
<evidence type="ECO:0000259" key="15">
    <source>
        <dbReference type="PROSITE" id="PS50893"/>
    </source>
</evidence>
<feature type="domain" description="ABC transporter" evidence="15">
    <location>
        <begin position="337"/>
        <end position="573"/>
    </location>
</feature>
<evidence type="ECO:0000256" key="6">
    <source>
        <dbReference type="ARBA" id="ARBA00022737"/>
    </source>
</evidence>
<feature type="transmembrane region" description="Helical" evidence="14">
    <location>
        <begin position="239"/>
        <end position="263"/>
    </location>
</feature>
<keyword evidence="12" id="KW-0325">Glycoprotein</keyword>
<dbReference type="InterPro" id="IPR003593">
    <property type="entry name" value="AAA+_ATPase"/>
</dbReference>
<evidence type="ECO:0000256" key="12">
    <source>
        <dbReference type="ARBA" id="ARBA00023180"/>
    </source>
</evidence>
<feature type="transmembrane region" description="Helical" evidence="14">
    <location>
        <begin position="59"/>
        <end position="84"/>
    </location>
</feature>
<comment type="subcellular location">
    <subcellularLocation>
        <location evidence="1">Membrane</location>
        <topology evidence="1">Multi-pass membrane protein</topology>
    </subcellularLocation>
</comment>
<evidence type="ECO:0000256" key="4">
    <source>
        <dbReference type="ARBA" id="ARBA00022448"/>
    </source>
</evidence>
<dbReference type="SMART" id="SM00382">
    <property type="entry name" value="AAA"/>
    <property type="match status" value="2"/>
</dbReference>
<evidence type="ECO:0000256" key="13">
    <source>
        <dbReference type="ARBA" id="ARBA00034018"/>
    </source>
</evidence>
<evidence type="ECO:0000256" key="8">
    <source>
        <dbReference type="ARBA" id="ARBA00022840"/>
    </source>
</evidence>
<evidence type="ECO:0000256" key="9">
    <source>
        <dbReference type="ARBA" id="ARBA00022967"/>
    </source>
</evidence>
<dbReference type="GO" id="GO:0015421">
    <property type="term" value="F:ABC-type oligopeptide transporter activity"/>
    <property type="evidence" value="ECO:0007669"/>
    <property type="project" value="TreeGrafter"/>
</dbReference>
<dbReference type="GO" id="GO:0090374">
    <property type="term" value="P:oligopeptide export from mitochondrion"/>
    <property type="evidence" value="ECO:0007669"/>
    <property type="project" value="TreeGrafter"/>
</dbReference>
<feature type="transmembrane region" description="Helical" evidence="14">
    <location>
        <begin position="883"/>
        <end position="903"/>
    </location>
</feature>
<dbReference type="InterPro" id="IPR027417">
    <property type="entry name" value="P-loop_NTPase"/>
</dbReference>
<dbReference type="CDD" id="cd18577">
    <property type="entry name" value="ABC_6TM_Pgp_ABCB1_D1_like"/>
    <property type="match status" value="1"/>
</dbReference>
<dbReference type="GO" id="GO:0005743">
    <property type="term" value="C:mitochondrial inner membrane"/>
    <property type="evidence" value="ECO:0007669"/>
    <property type="project" value="TreeGrafter"/>
</dbReference>
<dbReference type="Gene3D" id="1.20.1560.10">
    <property type="entry name" value="ABC transporter type 1, transmembrane domain"/>
    <property type="match status" value="2"/>
</dbReference>
<feature type="transmembrane region" description="Helical" evidence="14">
    <location>
        <begin position="135"/>
        <end position="155"/>
    </location>
</feature>
<dbReference type="InterPro" id="IPR003439">
    <property type="entry name" value="ABC_transporter-like_ATP-bd"/>
</dbReference>
<dbReference type="Pfam" id="PF00005">
    <property type="entry name" value="ABC_tran"/>
    <property type="match status" value="2"/>
</dbReference>
<proteinExistence type="inferred from homology"/>
<dbReference type="SUPFAM" id="SSF52540">
    <property type="entry name" value="P-loop containing nucleoside triphosphate hydrolases"/>
    <property type="match status" value="2"/>
</dbReference>
<feature type="transmembrane region" description="Helical" evidence="14">
    <location>
        <begin position="860"/>
        <end position="877"/>
    </location>
</feature>
<comment type="similarity">
    <text evidence="2">Belongs to the ABC transporter superfamily. ABCB family. Multidrug resistance exporter (TC 3.A.1.201) subfamily.</text>
</comment>
<evidence type="ECO:0000256" key="14">
    <source>
        <dbReference type="SAM" id="Phobius"/>
    </source>
</evidence>
<dbReference type="CDD" id="cd03249">
    <property type="entry name" value="ABC_MTABC3_MDL1_MDL2"/>
    <property type="match status" value="2"/>
</dbReference>
<feature type="transmembrane region" description="Helical" evidence="14">
    <location>
        <begin position="959"/>
        <end position="979"/>
    </location>
</feature>
<evidence type="ECO:0000256" key="7">
    <source>
        <dbReference type="ARBA" id="ARBA00022741"/>
    </source>
</evidence>
<evidence type="ECO:0000256" key="5">
    <source>
        <dbReference type="ARBA" id="ARBA00022692"/>
    </source>
</evidence>
<feature type="domain" description="ABC transporter" evidence="15">
    <location>
        <begin position="1058"/>
        <end position="1298"/>
    </location>
</feature>
<dbReference type="FunFam" id="3.40.50.300:FF:000479">
    <property type="entry name" value="Multidrug resistance protein 1A"/>
    <property type="match status" value="1"/>
</dbReference>
<reference evidence="17 18" key="1">
    <citation type="submission" date="2024-03" db="EMBL/GenBank/DDBJ databases">
        <title>Adaptation during the transition from Ophiocordyceps entomopathogen to insect associate is accompanied by gene loss and intensified selection.</title>
        <authorList>
            <person name="Ward C.M."/>
            <person name="Onetto C.A."/>
            <person name="Borneman A.R."/>
        </authorList>
    </citation>
    <scope>NUCLEOTIDE SEQUENCE [LARGE SCALE GENOMIC DNA]</scope>
    <source>
        <strain evidence="17">AWRI1</strain>
        <tissue evidence="17">Single Adult Female</tissue>
    </source>
</reference>
<dbReference type="PROSITE" id="PS50893">
    <property type="entry name" value="ABC_TRANSPORTER_2"/>
    <property type="match status" value="2"/>
</dbReference>
<evidence type="ECO:0000256" key="2">
    <source>
        <dbReference type="ARBA" id="ARBA00007577"/>
    </source>
</evidence>
<dbReference type="InterPro" id="IPR017871">
    <property type="entry name" value="ABC_transporter-like_CS"/>
</dbReference>
<dbReference type="PANTHER" id="PTHR43394">
    <property type="entry name" value="ATP-DEPENDENT PERMEASE MDL1, MITOCHONDRIAL"/>
    <property type="match status" value="1"/>
</dbReference>
<feature type="transmembrane region" description="Helical" evidence="14">
    <location>
        <begin position="734"/>
        <end position="758"/>
    </location>
</feature>
<evidence type="ECO:0000259" key="16">
    <source>
        <dbReference type="PROSITE" id="PS50929"/>
    </source>
</evidence>
<dbReference type="SUPFAM" id="SSF90123">
    <property type="entry name" value="ABC transporter transmembrane region"/>
    <property type="match status" value="2"/>
</dbReference>
<evidence type="ECO:0000256" key="10">
    <source>
        <dbReference type="ARBA" id="ARBA00022989"/>
    </source>
</evidence>
<keyword evidence="7" id="KW-0547">Nucleotide-binding</keyword>
<dbReference type="InterPro" id="IPR039421">
    <property type="entry name" value="Type_1_exporter"/>
</dbReference>
<dbReference type="PROSITE" id="PS50929">
    <property type="entry name" value="ABC_TM1F"/>
    <property type="match status" value="2"/>
</dbReference>
<sequence>MLQGLLPDEEVQKMVMNAMVNAVPTELVYKQSTGPAQFTNELNGAPLTESEFHDTLNRYFVIFLVMAILTFLSGFIQTITWEYTSEHQVHTIRKIYFSQILRQDISWYDKNEDGNLPNKLSDDLERVREGTGHKFVMIIQYLSTFFSGIIVGLYVNARMTLITLCVGPFIVALTAYGAKFASSQVAREQQKYAKAGAVAEESLSNIKTVTAYAGQSYESKRYYDALEEGRIFAMKRYDLLTVCIGFTFLFIYGAYGLGFWYGAGLVQDGLSSPGSVFTVFFSVIIGAFTIGQALPFLNIVAASVGVSSSIQEIINRKVTIDPYSNAGRKPIRMEGHIEFRNVHFSYPTRPTVKILNGLTLDIQAGKTTAIVGSSGAGKSTIVSLIQRFYDPSDGKVCFDGIPLTDLNVRWLRSHIGLVSQEPVLFGVSITENISYGREDVTQDEVIEAAKRANAHNFIMALPERYDTLVGDTGSQLSGGQKQRIAIARALVRDPSILLLDEATSALDAHSEGIVQDTLTEVMIGRTTVIVAHRLSTIKNADVIYVMQAGKLFESGTHEELMEKQSLYYNLVMSQTNTKEEKIVDNGETSDSSLVASIESENETISPVSSKTGFETVIEENNFEDMKSDDQSIVSRVAGNGQIELHEDLKLEKTEDGKRRKTSRLLDEKVSKSIETENGIEYEIIVIEKTVEELHDADSQTSLPNQSKDCTVDSLKPCEKEITVWELILLQKPEWGWLIFGILGSIGVGLVTPLFALFYGQIFYVFTLEGEALSQARTFWTVMFGALALYCGSVYSAQCKGLTESSEKTLKRMRGLVFENILRQPVGWFDFEVSSPGILVNRLARNIPLIKSAAGVRTGQVLSAITTIVAAFSIAFLSGWKLSLTIVICVPLILIVSYKQAALLKKNQMRDALSMDLAGQVASETVRHIRTVQALGQEILFTQIYSNHLLTPYKEAVKQAFLYSVLYAVMQGIVLCMYAIAFRFGGYLVEMHEMDTTNIYRVFFALAFCATSVGQSFMYLQDYNKARHATRILNYLLTRKSEIDPSNTTGVRPDIKGTVEFQRVQFVYPTRPDIRVLRNLSFKIEAGKTLALVGESGCGKSTAISLIERFHDPISGVILLDGYDIRILNINYLRSKIGIVSQEPILFDCSIRDNIAYGAMALQAEITFEQIQAAARTANIHDFVMTLPERYDTFVGERGVQLSGGQKQRVAIARALIRDPKILLLDEATSALDSENEKIVQAALDKAKEGRTCIVVAHRLSTIQNADSICVVSKGEIVESGTHKELLEAKGHYYELTQRQVL</sequence>
<dbReference type="InterPro" id="IPR036640">
    <property type="entry name" value="ABC1_TM_sf"/>
</dbReference>
<organism evidence="17 18">
    <name type="scientific">Parthenolecanium corni</name>
    <dbReference type="NCBI Taxonomy" id="536013"/>
    <lineage>
        <taxon>Eukaryota</taxon>
        <taxon>Metazoa</taxon>
        <taxon>Ecdysozoa</taxon>
        <taxon>Arthropoda</taxon>
        <taxon>Hexapoda</taxon>
        <taxon>Insecta</taxon>
        <taxon>Pterygota</taxon>
        <taxon>Neoptera</taxon>
        <taxon>Paraneoptera</taxon>
        <taxon>Hemiptera</taxon>
        <taxon>Sternorrhyncha</taxon>
        <taxon>Coccoidea</taxon>
        <taxon>Coccidae</taxon>
        <taxon>Parthenolecanium</taxon>
    </lineage>
</organism>
<evidence type="ECO:0000313" key="17">
    <source>
        <dbReference type="EMBL" id="KAK7600962.1"/>
    </source>
</evidence>
<feature type="transmembrane region" description="Helical" evidence="14">
    <location>
        <begin position="275"/>
        <end position="301"/>
    </location>
</feature>
<keyword evidence="9" id="KW-1278">Translocase</keyword>
<feature type="transmembrane region" description="Helical" evidence="14">
    <location>
        <begin position="999"/>
        <end position="1019"/>
    </location>
</feature>
<dbReference type="Proteomes" id="UP001367676">
    <property type="component" value="Unassembled WGS sequence"/>
</dbReference>
<dbReference type="GO" id="GO:0016887">
    <property type="term" value="F:ATP hydrolysis activity"/>
    <property type="evidence" value="ECO:0007669"/>
    <property type="project" value="InterPro"/>
</dbReference>
<feature type="domain" description="ABC transmembrane type-1" evidence="16">
    <location>
        <begin position="738"/>
        <end position="1024"/>
    </location>
</feature>
<keyword evidence="8" id="KW-0067">ATP-binding</keyword>
<feature type="transmembrane region" description="Helical" evidence="14">
    <location>
        <begin position="161"/>
        <end position="181"/>
    </location>
</feature>
<keyword evidence="11 14" id="KW-0472">Membrane</keyword>
<dbReference type="GO" id="GO:0008559">
    <property type="term" value="F:ABC-type xenobiotic transporter activity"/>
    <property type="evidence" value="ECO:0007669"/>
    <property type="project" value="UniProtKB-EC"/>
</dbReference>
<accession>A0AAN9Y7U6</accession>
<dbReference type="GO" id="GO:0097254">
    <property type="term" value="P:renal tubular secretion"/>
    <property type="evidence" value="ECO:0007669"/>
    <property type="project" value="UniProtKB-ARBA"/>
</dbReference>
<gene>
    <name evidence="17" type="ORF">V9T40_008403</name>
</gene>
<feature type="domain" description="ABC transmembrane type-1" evidence="16">
    <location>
        <begin position="54"/>
        <end position="302"/>
    </location>
</feature>
<dbReference type="PANTHER" id="PTHR43394:SF27">
    <property type="entry name" value="ATP-DEPENDENT TRANSLOCASE ABCB1-LIKE"/>
    <property type="match status" value="1"/>
</dbReference>
<dbReference type="PROSITE" id="PS00211">
    <property type="entry name" value="ABC_TRANSPORTER_1"/>
    <property type="match status" value="2"/>
</dbReference>
<evidence type="ECO:0000256" key="11">
    <source>
        <dbReference type="ARBA" id="ARBA00023136"/>
    </source>
</evidence>
<dbReference type="EMBL" id="JBBCAQ010000010">
    <property type="protein sequence ID" value="KAK7600962.1"/>
    <property type="molecule type" value="Genomic_DNA"/>
</dbReference>
<name>A0AAN9Y7U6_9HEMI</name>
<keyword evidence="6" id="KW-0677">Repeat</keyword>
<dbReference type="GO" id="GO:0017085">
    <property type="term" value="P:response to insecticide"/>
    <property type="evidence" value="ECO:0007669"/>
    <property type="project" value="UniProtKB-ARBA"/>
</dbReference>
<comment type="catalytic activity">
    <reaction evidence="13">
        <text>ATP + H2O + xenobioticSide 1 = ADP + phosphate + xenobioticSide 2.</text>
        <dbReference type="EC" id="7.6.2.2"/>
    </reaction>
</comment>
<dbReference type="CDD" id="cd18578">
    <property type="entry name" value="ABC_6TM_Pgp_ABCB1_D2_like"/>
    <property type="match status" value="1"/>
</dbReference>
<keyword evidence="10 14" id="KW-1133">Transmembrane helix</keyword>
<feature type="transmembrane region" description="Helical" evidence="14">
    <location>
        <begin position="778"/>
        <end position="796"/>
    </location>
</feature>
<evidence type="ECO:0000313" key="18">
    <source>
        <dbReference type="Proteomes" id="UP001367676"/>
    </source>
</evidence>
<keyword evidence="18" id="KW-1185">Reference proteome</keyword>
<protein>
    <recommendedName>
        <fullName evidence="3">ABC-type xenobiotic transporter</fullName>
        <ecNumber evidence="3">7.6.2.2</ecNumber>
    </recommendedName>
</protein>
<comment type="caution">
    <text evidence="17">The sequence shown here is derived from an EMBL/GenBank/DDBJ whole genome shotgun (WGS) entry which is preliminary data.</text>
</comment>
<keyword evidence="4" id="KW-0813">Transport</keyword>
<dbReference type="FunFam" id="3.40.50.300:FF:000205">
    <property type="entry name" value="ABC transporter B family member 4"/>
    <property type="match status" value="1"/>
</dbReference>
<dbReference type="InterPro" id="IPR011527">
    <property type="entry name" value="ABC1_TM_dom"/>
</dbReference>
<dbReference type="Pfam" id="PF00664">
    <property type="entry name" value="ABC_membrane"/>
    <property type="match status" value="2"/>
</dbReference>
<keyword evidence="5 14" id="KW-0812">Transmembrane</keyword>
<dbReference type="GO" id="GO:0005524">
    <property type="term" value="F:ATP binding"/>
    <property type="evidence" value="ECO:0007669"/>
    <property type="project" value="UniProtKB-KW"/>
</dbReference>
<evidence type="ECO:0000256" key="1">
    <source>
        <dbReference type="ARBA" id="ARBA00004141"/>
    </source>
</evidence>